<evidence type="ECO:0000313" key="3">
    <source>
        <dbReference type="Proteomes" id="UP001597402"/>
    </source>
</evidence>
<evidence type="ECO:0000256" key="1">
    <source>
        <dbReference type="SAM" id="MobiDB-lite"/>
    </source>
</evidence>
<evidence type="ECO:0000313" key="2">
    <source>
        <dbReference type="EMBL" id="MFD2091875.1"/>
    </source>
</evidence>
<organism evidence="2 3">
    <name type="scientific">Blastococcus deserti</name>
    <dbReference type="NCBI Taxonomy" id="2259033"/>
    <lineage>
        <taxon>Bacteria</taxon>
        <taxon>Bacillati</taxon>
        <taxon>Actinomycetota</taxon>
        <taxon>Actinomycetes</taxon>
        <taxon>Geodermatophilales</taxon>
        <taxon>Geodermatophilaceae</taxon>
        <taxon>Blastococcus</taxon>
    </lineage>
</organism>
<comment type="caution">
    <text evidence="2">The sequence shown here is derived from an EMBL/GenBank/DDBJ whole genome shotgun (WGS) entry which is preliminary data.</text>
</comment>
<sequence>MGRRGRRAVVLGAGLAALFTARVLSDSFDEVVLVDRDTLPDGPLPRRGVPQSWQSHGLHARGREILEGFFPGLTAELVAHGASLGDVQADVRWVNDGHRLRRARSGMEGIAFSRPLLEDLVRKRVRATPGVTVRAPVHVLRQTTEGARVTGVRVRDRSTPGDGESMPGDLVVDATGRGSHTPVWLEELGFPAPRESAVEVRVGYTTWEFPRRPGDLGGDIAAIIGSTVAVPRFGAMLATEGDRWQVTAGGYLGDHASATDVDAFRAFAASLPAPDIGELVADRDPLGPGRLHRIASSRRRHYEGLARFPSGYLVIGDALSSFNPAYGQGMTVAAAEALALQDLLAGPVADEDLARRFLRRAARIVDIPWGIAGGGDLRLPGVPGRRPIKVRVINAYVARVQAAAAVDAEVGRAFLRVANTVDQPQALLRPAIALRVLRATASRGGRELAEPGGLPAGTPVPLLRAPGHRATPAGKAPPTGA</sequence>
<dbReference type="InterPro" id="IPR036188">
    <property type="entry name" value="FAD/NAD-bd_sf"/>
</dbReference>
<reference evidence="3" key="1">
    <citation type="journal article" date="2019" name="Int. J. Syst. Evol. Microbiol.">
        <title>The Global Catalogue of Microorganisms (GCM) 10K type strain sequencing project: providing services to taxonomists for standard genome sequencing and annotation.</title>
        <authorList>
            <consortium name="The Broad Institute Genomics Platform"/>
            <consortium name="The Broad Institute Genome Sequencing Center for Infectious Disease"/>
            <person name="Wu L."/>
            <person name="Ma J."/>
        </authorList>
    </citation>
    <scope>NUCLEOTIDE SEQUENCE [LARGE SCALE GENOMIC DNA]</scope>
    <source>
        <strain evidence="3">JCM 3338</strain>
    </source>
</reference>
<feature type="region of interest" description="Disordered" evidence="1">
    <location>
        <begin position="446"/>
        <end position="481"/>
    </location>
</feature>
<feature type="compositionally biased region" description="Low complexity" evidence="1">
    <location>
        <begin position="470"/>
        <end position="481"/>
    </location>
</feature>
<dbReference type="RefSeq" id="WP_376874629.1">
    <property type="nucleotide sequence ID" value="NZ_JBHUHP010000009.1"/>
</dbReference>
<dbReference type="SUPFAM" id="SSF51905">
    <property type="entry name" value="FAD/NAD(P)-binding domain"/>
    <property type="match status" value="1"/>
</dbReference>
<dbReference type="Gene3D" id="3.50.50.60">
    <property type="entry name" value="FAD/NAD(P)-binding domain"/>
    <property type="match status" value="1"/>
</dbReference>
<dbReference type="EMBL" id="JBHUHP010000009">
    <property type="protein sequence ID" value="MFD2091875.1"/>
    <property type="molecule type" value="Genomic_DNA"/>
</dbReference>
<dbReference type="PANTHER" id="PTHR43422:SF3">
    <property type="entry name" value="THIAMINE THIAZOLE SYNTHASE"/>
    <property type="match status" value="1"/>
</dbReference>
<name>A0ABW4X8Z7_9ACTN</name>
<keyword evidence="3" id="KW-1185">Reference proteome</keyword>
<gene>
    <name evidence="2" type="ORF">ACFSHS_09875</name>
</gene>
<protein>
    <submittedName>
        <fullName evidence="2">FAD-dependent oxidoreductase</fullName>
    </submittedName>
</protein>
<proteinExistence type="predicted"/>
<dbReference type="Proteomes" id="UP001597402">
    <property type="component" value="Unassembled WGS sequence"/>
</dbReference>
<accession>A0ABW4X8Z7</accession>
<dbReference type="Gene3D" id="3.30.9.100">
    <property type="match status" value="1"/>
</dbReference>
<dbReference type="PANTHER" id="PTHR43422">
    <property type="entry name" value="THIAMINE THIAZOLE SYNTHASE"/>
    <property type="match status" value="1"/>
</dbReference>